<dbReference type="InterPro" id="IPR023393">
    <property type="entry name" value="START-like_dom_sf"/>
</dbReference>
<name>A0ABW0EFR4_9BACT</name>
<dbReference type="Gene3D" id="3.30.530.20">
    <property type="match status" value="1"/>
</dbReference>
<protein>
    <recommendedName>
        <fullName evidence="3">Ligand-binding SRPBCC domain-containing protein</fullName>
    </recommendedName>
</protein>
<evidence type="ECO:0000313" key="1">
    <source>
        <dbReference type="EMBL" id="MFC5271905.1"/>
    </source>
</evidence>
<dbReference type="EMBL" id="JBHSKT010000010">
    <property type="protein sequence ID" value="MFC5271905.1"/>
    <property type="molecule type" value="Genomic_DNA"/>
</dbReference>
<reference evidence="2" key="1">
    <citation type="journal article" date="2019" name="Int. J. Syst. Evol. Microbiol.">
        <title>The Global Catalogue of Microorganisms (GCM) 10K type strain sequencing project: providing services to taxonomists for standard genome sequencing and annotation.</title>
        <authorList>
            <consortium name="The Broad Institute Genomics Platform"/>
            <consortium name="The Broad Institute Genome Sequencing Center for Infectious Disease"/>
            <person name="Wu L."/>
            <person name="Ma J."/>
        </authorList>
    </citation>
    <scope>NUCLEOTIDE SEQUENCE [LARGE SCALE GENOMIC DNA]</scope>
    <source>
        <strain evidence="2">KACC 12602</strain>
    </source>
</reference>
<organism evidence="1 2">
    <name type="scientific">Adhaeribacter terreus</name>
    <dbReference type="NCBI Taxonomy" id="529703"/>
    <lineage>
        <taxon>Bacteria</taxon>
        <taxon>Pseudomonadati</taxon>
        <taxon>Bacteroidota</taxon>
        <taxon>Cytophagia</taxon>
        <taxon>Cytophagales</taxon>
        <taxon>Hymenobacteraceae</taxon>
        <taxon>Adhaeribacter</taxon>
    </lineage>
</organism>
<dbReference type="Proteomes" id="UP001596161">
    <property type="component" value="Unassembled WGS sequence"/>
</dbReference>
<evidence type="ECO:0008006" key="3">
    <source>
        <dbReference type="Google" id="ProtNLM"/>
    </source>
</evidence>
<dbReference type="CDD" id="cd07820">
    <property type="entry name" value="SRPBCC_3"/>
    <property type="match status" value="1"/>
</dbReference>
<dbReference type="SUPFAM" id="SSF55961">
    <property type="entry name" value="Bet v1-like"/>
    <property type="match status" value="1"/>
</dbReference>
<comment type="caution">
    <text evidence="1">The sequence shown here is derived from an EMBL/GenBank/DDBJ whole genome shotgun (WGS) entry which is preliminary data.</text>
</comment>
<sequence length="167" mass="19819">MSYHILERTQLLPISLTEAWKFFSAPGNLKHITPAYMGFEVISDSGSETMYPGQIINYYVKPLFGFKMFWMTEITHVKDQEYFIDEQRFGPYQFWHHTHFFREVPGGVEMRDLVHYRLPFGPFGKLAYALFVKKQLQEIFDFRNQVLIERFGKFAEKGEANTLLNKK</sequence>
<keyword evidence="2" id="KW-1185">Reference proteome</keyword>
<dbReference type="RefSeq" id="WP_378018264.1">
    <property type="nucleotide sequence ID" value="NZ_JBHSKT010000010.1"/>
</dbReference>
<gene>
    <name evidence="1" type="ORF">ACFPIB_14900</name>
</gene>
<evidence type="ECO:0000313" key="2">
    <source>
        <dbReference type="Proteomes" id="UP001596161"/>
    </source>
</evidence>
<proteinExistence type="predicted"/>
<accession>A0ABW0EFR4</accession>